<comment type="caution">
    <text evidence="1">The sequence shown here is derived from an EMBL/GenBank/DDBJ whole genome shotgun (WGS) entry which is preliminary data.</text>
</comment>
<accession>A0ABV7W9Z8</accession>
<name>A0ABV7W9Z8_9BURK</name>
<dbReference type="RefSeq" id="WP_382177861.1">
    <property type="nucleotide sequence ID" value="NZ_JBHRXX010000009.1"/>
</dbReference>
<reference evidence="2" key="1">
    <citation type="journal article" date="2019" name="Int. J. Syst. Evol. Microbiol.">
        <title>The Global Catalogue of Microorganisms (GCM) 10K type strain sequencing project: providing services to taxonomists for standard genome sequencing and annotation.</title>
        <authorList>
            <consortium name="The Broad Institute Genomics Platform"/>
            <consortium name="The Broad Institute Genome Sequencing Center for Infectious Disease"/>
            <person name="Wu L."/>
            <person name="Ma J."/>
        </authorList>
    </citation>
    <scope>NUCLEOTIDE SEQUENCE [LARGE SCALE GENOMIC DNA]</scope>
    <source>
        <strain evidence="2">KCTC 42501</strain>
    </source>
</reference>
<organism evidence="1 2">
    <name type="scientific">Hydrogenophaga luteola</name>
    <dbReference type="NCBI Taxonomy" id="1591122"/>
    <lineage>
        <taxon>Bacteria</taxon>
        <taxon>Pseudomonadati</taxon>
        <taxon>Pseudomonadota</taxon>
        <taxon>Betaproteobacteria</taxon>
        <taxon>Burkholderiales</taxon>
        <taxon>Comamonadaceae</taxon>
        <taxon>Hydrogenophaga</taxon>
    </lineage>
</organism>
<dbReference type="EMBL" id="JBHRXX010000009">
    <property type="protein sequence ID" value="MFC3685896.1"/>
    <property type="molecule type" value="Genomic_DNA"/>
</dbReference>
<evidence type="ECO:0000313" key="1">
    <source>
        <dbReference type="EMBL" id="MFC3685896.1"/>
    </source>
</evidence>
<protein>
    <submittedName>
        <fullName evidence="1">Uncharacterized protein</fullName>
    </submittedName>
</protein>
<dbReference type="Proteomes" id="UP001595729">
    <property type="component" value="Unassembled WGS sequence"/>
</dbReference>
<evidence type="ECO:0000313" key="2">
    <source>
        <dbReference type="Proteomes" id="UP001595729"/>
    </source>
</evidence>
<gene>
    <name evidence="1" type="ORF">ACFOPI_20030</name>
</gene>
<proteinExistence type="predicted"/>
<keyword evidence="2" id="KW-1185">Reference proteome</keyword>
<sequence>MKNLIYFCMLVIPSLSGAQWAVYDDQVLKEIRKINNVGGRGIDKLKDFEKFENLDVDFSRLASLTEAEKAKYLGTKEDCGDEKLNAKHFEACQGLRNLRIQTLKQSQSVLHVLDDRRKAIDKLIADARNNTNQESGIMQRYHFELQGLHVQMQSDAFKLQVLMDGYKQREKAYEMQMAEARRVSDTRPNSLINLGPVPFVPPPR</sequence>